<organism evidence="4 5">
    <name type="scientific">Acanthopleuribacter pedis</name>
    <dbReference type="NCBI Taxonomy" id="442870"/>
    <lineage>
        <taxon>Bacteria</taxon>
        <taxon>Pseudomonadati</taxon>
        <taxon>Acidobacteriota</taxon>
        <taxon>Holophagae</taxon>
        <taxon>Acanthopleuribacterales</taxon>
        <taxon>Acanthopleuribacteraceae</taxon>
        <taxon>Acanthopleuribacter</taxon>
    </lineage>
</organism>
<dbReference type="Proteomes" id="UP000664417">
    <property type="component" value="Unassembled WGS sequence"/>
</dbReference>
<dbReference type="PROSITE" id="PS51387">
    <property type="entry name" value="FAD_PCMH"/>
    <property type="match status" value="1"/>
</dbReference>
<dbReference type="PANTHER" id="PTHR42934:SF2">
    <property type="entry name" value="GLYCOLATE OXIDASE SUBUNIT GLCD"/>
    <property type="match status" value="1"/>
</dbReference>
<name>A0A8J7QDB2_9BACT</name>
<dbReference type="Gene3D" id="3.30.465.10">
    <property type="match status" value="1"/>
</dbReference>
<dbReference type="InterPro" id="IPR016166">
    <property type="entry name" value="FAD-bd_PCMH"/>
</dbReference>
<keyword evidence="2" id="KW-0274">FAD</keyword>
<evidence type="ECO:0000256" key="2">
    <source>
        <dbReference type="ARBA" id="ARBA00022827"/>
    </source>
</evidence>
<evidence type="ECO:0000256" key="1">
    <source>
        <dbReference type="ARBA" id="ARBA00022630"/>
    </source>
</evidence>
<dbReference type="PANTHER" id="PTHR42934">
    <property type="entry name" value="GLYCOLATE OXIDASE SUBUNIT GLCD"/>
    <property type="match status" value="1"/>
</dbReference>
<evidence type="ECO:0000313" key="4">
    <source>
        <dbReference type="EMBL" id="MBO1317495.1"/>
    </source>
</evidence>
<dbReference type="InterPro" id="IPR004113">
    <property type="entry name" value="FAD-bd_oxidored_4_C"/>
</dbReference>
<keyword evidence="5" id="KW-1185">Reference proteome</keyword>
<dbReference type="EMBL" id="JAFREP010000002">
    <property type="protein sequence ID" value="MBO1317495.1"/>
    <property type="molecule type" value="Genomic_DNA"/>
</dbReference>
<gene>
    <name evidence="4" type="ORF">J3U88_03415</name>
</gene>
<proteinExistence type="predicted"/>
<dbReference type="SUPFAM" id="SSF56176">
    <property type="entry name" value="FAD-binding/transporter-associated domain-like"/>
    <property type="match status" value="1"/>
</dbReference>
<evidence type="ECO:0000313" key="5">
    <source>
        <dbReference type="Proteomes" id="UP000664417"/>
    </source>
</evidence>
<dbReference type="InterPro" id="IPR006094">
    <property type="entry name" value="Oxid_FAD_bind_N"/>
</dbReference>
<comment type="caution">
    <text evidence="4">The sequence shown here is derived from an EMBL/GenBank/DDBJ whole genome shotgun (WGS) entry which is preliminary data.</text>
</comment>
<dbReference type="Gene3D" id="3.30.70.2740">
    <property type="match status" value="1"/>
</dbReference>
<dbReference type="RefSeq" id="WP_207856731.1">
    <property type="nucleotide sequence ID" value="NZ_JAFREP010000002.1"/>
</dbReference>
<protein>
    <submittedName>
        <fullName evidence="4">FAD-binding oxidoreductase</fullName>
    </submittedName>
</protein>
<evidence type="ECO:0000259" key="3">
    <source>
        <dbReference type="PROSITE" id="PS51387"/>
    </source>
</evidence>
<accession>A0A8J7QDB2</accession>
<sequence length="471" mass="50442">MTRNLTPEQQNHLATLLPQGSLITEPADCEAYATDETREHHFLPDAVARVHTVEQVSAILAYCNEQGIPVVPRGGGSGVSGGALAVNGGVILCLNHMNRVLAINHRDMTCTVEVGKITGELKAELREQNLWLPPDPGSAAWCRIGGNLAEAAAGPKSVKYGAFRNWVLNMEVVLPDGTVFWTGADVRKFASGYNLTQLILGSQGTLAVITKAVFRLITPPTEENLLRVAFPTVEAAGETICALFQAGLTPSEVEFLERDAVTIAAKAAGEPIDAAVGAYLWIGFDGNHADQLLAEAETAAHIAEAQGASETLFADTPTAMEKLCRLRKRVGTAVIEQTPFRDLDLTFPRGRLAEIVNLVKAVGREYGFESAIFGHAGDGNLHVNVLRNGLDNQTWNQSIIPGIQKIYDHTIAIGGAPSGEHGLGMVTARYQPEGARKSDHHLAFLGNALANSGILNPDKQKTFIAKMGRPK</sequence>
<dbReference type="InterPro" id="IPR016169">
    <property type="entry name" value="FAD-bd_PCMH_sub2"/>
</dbReference>
<feature type="domain" description="FAD-binding PCMH-type" evidence="3">
    <location>
        <begin position="40"/>
        <end position="219"/>
    </location>
</feature>
<dbReference type="InterPro" id="IPR016164">
    <property type="entry name" value="FAD-linked_Oxase-like_C"/>
</dbReference>
<dbReference type="GO" id="GO:0003824">
    <property type="term" value="F:catalytic activity"/>
    <property type="evidence" value="ECO:0007669"/>
    <property type="project" value="InterPro"/>
</dbReference>
<dbReference type="SUPFAM" id="SSF55103">
    <property type="entry name" value="FAD-linked oxidases, C-terminal domain"/>
    <property type="match status" value="1"/>
</dbReference>
<dbReference type="AlphaFoldDB" id="A0A8J7QDB2"/>
<dbReference type="InterPro" id="IPR051914">
    <property type="entry name" value="FAD-linked_OxidoTrans_Type4"/>
</dbReference>
<dbReference type="GO" id="GO:0071949">
    <property type="term" value="F:FAD binding"/>
    <property type="evidence" value="ECO:0007669"/>
    <property type="project" value="InterPro"/>
</dbReference>
<dbReference type="InterPro" id="IPR036318">
    <property type="entry name" value="FAD-bd_PCMH-like_sf"/>
</dbReference>
<reference evidence="4" key="1">
    <citation type="submission" date="2021-03" db="EMBL/GenBank/DDBJ databases">
        <authorList>
            <person name="Wang G."/>
        </authorList>
    </citation>
    <scope>NUCLEOTIDE SEQUENCE</scope>
    <source>
        <strain evidence="4">KCTC 12899</strain>
    </source>
</reference>
<dbReference type="Pfam" id="PF01565">
    <property type="entry name" value="FAD_binding_4"/>
    <property type="match status" value="1"/>
</dbReference>
<dbReference type="Pfam" id="PF02913">
    <property type="entry name" value="FAD-oxidase_C"/>
    <property type="match status" value="1"/>
</dbReference>
<keyword evidence="1" id="KW-0285">Flavoprotein</keyword>